<evidence type="ECO:0000313" key="2">
    <source>
        <dbReference type="EMBL" id="NJC40589.1"/>
    </source>
</evidence>
<evidence type="ECO:0000313" key="3">
    <source>
        <dbReference type="Proteomes" id="UP000587415"/>
    </source>
</evidence>
<comment type="caution">
    <text evidence="2">The sequence shown here is derived from an EMBL/GenBank/DDBJ whole genome shotgun (WGS) entry which is preliminary data.</text>
</comment>
<keyword evidence="3" id="KW-1185">Reference proteome</keyword>
<name>A0A7X5YJ34_9CAUL</name>
<keyword evidence="1" id="KW-0732">Signal</keyword>
<dbReference type="EMBL" id="JAATJM010000001">
    <property type="protein sequence ID" value="NJC40589.1"/>
    <property type="molecule type" value="Genomic_DNA"/>
</dbReference>
<reference evidence="2 3" key="1">
    <citation type="submission" date="2020-03" db="EMBL/GenBank/DDBJ databases">
        <title>Genomic Encyclopedia of Type Strains, Phase IV (KMG-IV): sequencing the most valuable type-strain genomes for metagenomic binning, comparative biology and taxonomic classification.</title>
        <authorList>
            <person name="Goeker M."/>
        </authorList>
    </citation>
    <scope>NUCLEOTIDE SEQUENCE [LARGE SCALE GENOMIC DNA]</scope>
    <source>
        <strain evidence="2 3">DSM 4736</strain>
    </source>
</reference>
<evidence type="ECO:0008006" key="4">
    <source>
        <dbReference type="Google" id="ProtNLM"/>
    </source>
</evidence>
<feature type="signal peptide" evidence="1">
    <location>
        <begin position="1"/>
        <end position="21"/>
    </location>
</feature>
<evidence type="ECO:0000256" key="1">
    <source>
        <dbReference type="SAM" id="SignalP"/>
    </source>
</evidence>
<dbReference type="RefSeq" id="WP_168045456.1">
    <property type="nucleotide sequence ID" value="NZ_JAATJM010000001.1"/>
</dbReference>
<feature type="chain" id="PRO_5030762502" description="YnbE-like lipoprotein" evidence="1">
    <location>
        <begin position="22"/>
        <end position="62"/>
    </location>
</feature>
<dbReference type="PROSITE" id="PS51257">
    <property type="entry name" value="PROKAR_LIPOPROTEIN"/>
    <property type="match status" value="1"/>
</dbReference>
<dbReference type="Proteomes" id="UP000587415">
    <property type="component" value="Unassembled WGS sequence"/>
</dbReference>
<dbReference type="AlphaFoldDB" id="A0A7X5YJ34"/>
<proteinExistence type="predicted"/>
<organism evidence="2 3">
    <name type="scientific">Brevundimonas alba</name>
    <dbReference type="NCBI Taxonomy" id="74314"/>
    <lineage>
        <taxon>Bacteria</taxon>
        <taxon>Pseudomonadati</taxon>
        <taxon>Pseudomonadota</taxon>
        <taxon>Alphaproteobacteria</taxon>
        <taxon>Caulobacterales</taxon>
        <taxon>Caulobacteraceae</taxon>
        <taxon>Brevundimonas</taxon>
    </lineage>
</organism>
<sequence>MTRTRARLALIGFIAATGAAACTPTVRLQVDPIQIYAKLDADIRVRLDKELQDLLVENPNLF</sequence>
<gene>
    <name evidence="2" type="ORF">GGQ87_000847</name>
</gene>
<accession>A0A7X5YJ34</accession>
<protein>
    <recommendedName>
        <fullName evidence="4">YnbE-like lipoprotein</fullName>
    </recommendedName>
</protein>